<sequence length="129" mass="14082">MKTINRAIGTTHILSILSCGYLDLYSINQPGVANNIIFQLSLTDSLILSIFLFTIIFIGNVFGSFASFLNFSIYPLLSLGLGMAGLCTLLLFAKVINLFVILFGIISVFQIVVSLCEIVHSTILMKLGE</sequence>
<dbReference type="PROSITE" id="PS51257">
    <property type="entry name" value="PROKAR_LIPOPROTEIN"/>
    <property type="match status" value="1"/>
</dbReference>
<reference evidence="2 3" key="1">
    <citation type="journal article" date="2017" name="BMC Microbiol.">
        <title>Comparative genomics of Enterococcus spp. isolated from bovine feces.</title>
        <authorList>
            <person name="Beukers A.G."/>
            <person name="Zaheer R."/>
            <person name="Goji N."/>
            <person name="Amoako K.K."/>
            <person name="Chaves A.V."/>
            <person name="Ward M.P."/>
            <person name="McAllister T.A."/>
        </authorList>
    </citation>
    <scope>NUCLEOTIDE SEQUENCE [LARGE SCALE GENOMIC DNA]</scope>
    <source>
        <strain evidence="2 3">F1129D 143</strain>
    </source>
</reference>
<gene>
    <name evidence="2" type="ORF">BH747_11490</name>
</gene>
<protein>
    <submittedName>
        <fullName evidence="2">Uncharacterized protein</fullName>
    </submittedName>
</protein>
<dbReference type="RefSeq" id="WP_081184643.1">
    <property type="nucleotide sequence ID" value="NZ_MJEA01000015.1"/>
</dbReference>
<keyword evidence="1" id="KW-1133">Transmembrane helix</keyword>
<keyword evidence="1" id="KW-0472">Membrane</keyword>
<dbReference type="STRING" id="112904.BH747_11490"/>
<evidence type="ECO:0000313" key="3">
    <source>
        <dbReference type="Proteomes" id="UP000192477"/>
    </source>
</evidence>
<organism evidence="2 3">
    <name type="scientific">Enterococcus villorum</name>
    <dbReference type="NCBI Taxonomy" id="112904"/>
    <lineage>
        <taxon>Bacteria</taxon>
        <taxon>Bacillati</taxon>
        <taxon>Bacillota</taxon>
        <taxon>Bacilli</taxon>
        <taxon>Lactobacillales</taxon>
        <taxon>Enterococcaceae</taxon>
        <taxon>Enterococcus</taxon>
    </lineage>
</organism>
<proteinExistence type="predicted"/>
<name>A0A1V8YGL8_9ENTE</name>
<feature type="transmembrane region" description="Helical" evidence="1">
    <location>
        <begin position="98"/>
        <end position="119"/>
    </location>
</feature>
<accession>A0A1V8YGL8</accession>
<keyword evidence="1" id="KW-0812">Transmembrane</keyword>
<dbReference type="OrthoDB" id="2194938at2"/>
<evidence type="ECO:0000313" key="2">
    <source>
        <dbReference type="EMBL" id="OQO68624.1"/>
    </source>
</evidence>
<comment type="caution">
    <text evidence="2">The sequence shown here is derived from an EMBL/GenBank/DDBJ whole genome shotgun (WGS) entry which is preliminary data.</text>
</comment>
<feature type="transmembrane region" description="Helical" evidence="1">
    <location>
        <begin position="47"/>
        <end position="66"/>
    </location>
</feature>
<feature type="transmembrane region" description="Helical" evidence="1">
    <location>
        <begin position="73"/>
        <end position="92"/>
    </location>
</feature>
<dbReference type="EMBL" id="MJEA01000015">
    <property type="protein sequence ID" value="OQO68624.1"/>
    <property type="molecule type" value="Genomic_DNA"/>
</dbReference>
<dbReference type="Proteomes" id="UP000192477">
    <property type="component" value="Unassembled WGS sequence"/>
</dbReference>
<evidence type="ECO:0000256" key="1">
    <source>
        <dbReference type="SAM" id="Phobius"/>
    </source>
</evidence>
<dbReference type="AlphaFoldDB" id="A0A1V8YGL8"/>